<dbReference type="PANTHER" id="PTHR37293:SF6">
    <property type="entry name" value="DNA REPLICATION PROTEIN DNAD"/>
    <property type="match status" value="1"/>
</dbReference>
<name>A0A1H0NJM3_HALAD</name>
<dbReference type="AlphaFoldDB" id="A0A1H0NJM3"/>
<feature type="domain" description="DnaD N-terminal" evidence="4">
    <location>
        <begin position="17"/>
        <end position="110"/>
    </location>
</feature>
<dbReference type="InterPro" id="IPR006343">
    <property type="entry name" value="DnaB/C_C"/>
</dbReference>
<dbReference type="SUPFAM" id="SSF158499">
    <property type="entry name" value="DnaD domain-like"/>
    <property type="match status" value="1"/>
</dbReference>
<feature type="compositionally biased region" description="Polar residues" evidence="2">
    <location>
        <begin position="200"/>
        <end position="210"/>
    </location>
</feature>
<evidence type="ECO:0000259" key="4">
    <source>
        <dbReference type="Pfam" id="PF21984"/>
    </source>
</evidence>
<feature type="domain" description="DnaB/C C-terminal" evidence="3">
    <location>
        <begin position="127"/>
        <end position="197"/>
    </location>
</feature>
<dbReference type="InterPro" id="IPR036388">
    <property type="entry name" value="WH-like_DNA-bd_sf"/>
</dbReference>
<dbReference type="Gene3D" id="1.10.10.630">
    <property type="entry name" value="DnaD domain-like"/>
    <property type="match status" value="1"/>
</dbReference>
<dbReference type="Pfam" id="PF21984">
    <property type="entry name" value="DnaD_N"/>
    <property type="match status" value="1"/>
</dbReference>
<dbReference type="RefSeq" id="WP_089652549.1">
    <property type="nucleotide sequence ID" value="NZ_FNIZ01000009.1"/>
</dbReference>
<dbReference type="InterPro" id="IPR053162">
    <property type="entry name" value="DnaD"/>
</dbReference>
<dbReference type="InterPro" id="IPR036390">
    <property type="entry name" value="WH_DNA-bd_sf"/>
</dbReference>
<dbReference type="PANTHER" id="PTHR37293">
    <property type="entry name" value="PHAGE REPLICATION PROTEIN-RELATED"/>
    <property type="match status" value="1"/>
</dbReference>
<feature type="region of interest" description="Disordered" evidence="2">
    <location>
        <begin position="194"/>
        <end position="216"/>
    </location>
</feature>
<dbReference type="Gene3D" id="1.10.10.10">
    <property type="entry name" value="Winged helix-like DNA-binding domain superfamily/Winged helix DNA-binding domain"/>
    <property type="match status" value="1"/>
</dbReference>
<evidence type="ECO:0000256" key="2">
    <source>
        <dbReference type="SAM" id="MobiDB-lite"/>
    </source>
</evidence>
<organism evidence="5 6">
    <name type="scientific">Halobacillus aidingensis</name>
    <dbReference type="NCBI Taxonomy" id="240303"/>
    <lineage>
        <taxon>Bacteria</taxon>
        <taxon>Bacillati</taxon>
        <taxon>Bacillota</taxon>
        <taxon>Bacilli</taxon>
        <taxon>Bacillales</taxon>
        <taxon>Bacillaceae</taxon>
        <taxon>Halobacillus</taxon>
    </lineage>
</organism>
<sequence length="231" mass="27434">MAKYQSFQNIMDNQMVVPTKLLEHFHQLKLNETELVVLLQIHRFRTEGNGFPTPEQLAAHLSITAQECSRVLRSLIQKRMMTIEQNQNEDRVLNEYYSLEPLWEKLFAASPKPQTNDRSYDENIFPLFEQEFGRPLSPFEIETINIWLDEEDQSPALIKAALREAVLMSKLNFKYIDRILREWKRKGVKTVEQAREQGKQFRQGQQAPKTQKQENKKRDISLYYNWLEEDS</sequence>
<evidence type="ECO:0000313" key="5">
    <source>
        <dbReference type="EMBL" id="SDO92873.1"/>
    </source>
</evidence>
<proteinExistence type="inferred from homology"/>
<keyword evidence="6" id="KW-1185">Reference proteome</keyword>
<protein>
    <submittedName>
        <fullName evidence="5">DNA replication protein</fullName>
    </submittedName>
</protein>
<evidence type="ECO:0000313" key="6">
    <source>
        <dbReference type="Proteomes" id="UP000198860"/>
    </source>
</evidence>
<dbReference type="InterPro" id="IPR034829">
    <property type="entry name" value="DnaD-like_sf"/>
</dbReference>
<gene>
    <name evidence="5" type="ORF">SAMN05421677_109100</name>
</gene>
<dbReference type="NCBIfam" id="TIGR01446">
    <property type="entry name" value="DnaD_dom"/>
    <property type="match status" value="1"/>
</dbReference>
<dbReference type="InterPro" id="IPR053843">
    <property type="entry name" value="DnaD_N"/>
</dbReference>
<evidence type="ECO:0000259" key="3">
    <source>
        <dbReference type="Pfam" id="PF07261"/>
    </source>
</evidence>
<dbReference type="EMBL" id="FNIZ01000009">
    <property type="protein sequence ID" value="SDO92873.1"/>
    <property type="molecule type" value="Genomic_DNA"/>
</dbReference>
<dbReference type="SUPFAM" id="SSF46785">
    <property type="entry name" value="Winged helix' DNA-binding domain"/>
    <property type="match status" value="1"/>
</dbReference>
<comment type="similarity">
    <text evidence="1">Belongs to the DnaB/DnaD family.</text>
</comment>
<dbReference type="OrthoDB" id="9770238at2"/>
<dbReference type="Proteomes" id="UP000198860">
    <property type="component" value="Unassembled WGS sequence"/>
</dbReference>
<evidence type="ECO:0000256" key="1">
    <source>
        <dbReference type="ARBA" id="ARBA00093462"/>
    </source>
</evidence>
<accession>A0A1H0NJM3</accession>
<reference evidence="6" key="1">
    <citation type="submission" date="2016-10" db="EMBL/GenBank/DDBJ databases">
        <authorList>
            <person name="Varghese N."/>
            <person name="Submissions S."/>
        </authorList>
    </citation>
    <scope>NUCLEOTIDE SEQUENCE [LARGE SCALE GENOMIC DNA]</scope>
    <source>
        <strain evidence="6">CGMCC 1.3703</strain>
    </source>
</reference>
<dbReference type="STRING" id="240303.SAMN05421677_109100"/>
<dbReference type="Pfam" id="PF07261">
    <property type="entry name" value="DnaB_2"/>
    <property type="match status" value="1"/>
</dbReference>